<protein>
    <recommendedName>
        <fullName evidence="2">Rubredoxin-like domain-containing protein</fullName>
    </recommendedName>
</protein>
<evidence type="ECO:0000313" key="4">
    <source>
        <dbReference type="Proteomes" id="UP000033866"/>
    </source>
</evidence>
<feature type="domain" description="Rubredoxin-like" evidence="2">
    <location>
        <begin position="45"/>
        <end position="80"/>
    </location>
</feature>
<dbReference type="GO" id="GO:0005506">
    <property type="term" value="F:iron ion binding"/>
    <property type="evidence" value="ECO:0007669"/>
    <property type="project" value="InterPro"/>
</dbReference>
<evidence type="ECO:0000313" key="3">
    <source>
        <dbReference type="EMBL" id="KKP65683.1"/>
    </source>
</evidence>
<gene>
    <name evidence="3" type="ORF">UR61_C0014G0004</name>
</gene>
<dbReference type="InterPro" id="IPR048574">
    <property type="entry name" value="RUBY_RBDX"/>
</dbReference>
<name>A0A0G0B8I9_9BACT</name>
<dbReference type="Gene3D" id="2.20.28.10">
    <property type="match status" value="1"/>
</dbReference>
<reference evidence="3 4" key="1">
    <citation type="journal article" date="2015" name="Nature">
        <title>rRNA introns, odd ribosomes, and small enigmatic genomes across a large radiation of phyla.</title>
        <authorList>
            <person name="Brown C.T."/>
            <person name="Hug L.A."/>
            <person name="Thomas B.C."/>
            <person name="Sharon I."/>
            <person name="Castelle C.J."/>
            <person name="Singh A."/>
            <person name="Wilkins M.J."/>
            <person name="Williams K.H."/>
            <person name="Banfield J.F."/>
        </authorList>
    </citation>
    <scope>NUCLEOTIDE SEQUENCE [LARGE SCALE GENOMIC DNA]</scope>
</reference>
<feature type="compositionally biased region" description="Polar residues" evidence="1">
    <location>
        <begin position="1"/>
        <end position="16"/>
    </location>
</feature>
<proteinExistence type="predicted"/>
<evidence type="ECO:0000256" key="1">
    <source>
        <dbReference type="SAM" id="MobiDB-lite"/>
    </source>
</evidence>
<organism evidence="3 4">
    <name type="scientific">candidate division WS6 bacterium GW2011_GWE1_34_7</name>
    <dbReference type="NCBI Taxonomy" id="1619093"/>
    <lineage>
        <taxon>Bacteria</taxon>
        <taxon>Candidatus Dojkabacteria</taxon>
    </lineage>
</organism>
<dbReference type="Proteomes" id="UP000033866">
    <property type="component" value="Unassembled WGS sequence"/>
</dbReference>
<comment type="caution">
    <text evidence="3">The sequence shown here is derived from an EMBL/GenBank/DDBJ whole genome shotgun (WGS) entry which is preliminary data.</text>
</comment>
<dbReference type="Pfam" id="PF21349">
    <property type="entry name" value="RUBY_RBDX"/>
    <property type="match status" value="1"/>
</dbReference>
<evidence type="ECO:0000259" key="2">
    <source>
        <dbReference type="PROSITE" id="PS50903"/>
    </source>
</evidence>
<dbReference type="AlphaFoldDB" id="A0A0G0B8I9"/>
<sequence>MEDISQSNTNAQQDTPIPNDDTTKVVQDAEIIEQATNPEGLDSMWLRWKCLNCGYLYEGVKEVKKCPRCGNENPDLFSDAD</sequence>
<feature type="region of interest" description="Disordered" evidence="1">
    <location>
        <begin position="1"/>
        <end position="22"/>
    </location>
</feature>
<dbReference type="InterPro" id="IPR024934">
    <property type="entry name" value="Rubredoxin-like_dom"/>
</dbReference>
<accession>A0A0G0B8I9</accession>
<dbReference type="PROSITE" id="PS50903">
    <property type="entry name" value="RUBREDOXIN_LIKE"/>
    <property type="match status" value="1"/>
</dbReference>
<dbReference type="SUPFAM" id="SSF57802">
    <property type="entry name" value="Rubredoxin-like"/>
    <property type="match status" value="1"/>
</dbReference>
<dbReference type="EMBL" id="LBPV01000014">
    <property type="protein sequence ID" value="KKP65683.1"/>
    <property type="molecule type" value="Genomic_DNA"/>
</dbReference>